<name>A0A3N6MX29_9EURY</name>
<dbReference type="EMBL" id="REFY01000003">
    <property type="protein sequence ID" value="RQG90042.1"/>
    <property type="molecule type" value="Genomic_DNA"/>
</dbReference>
<proteinExistence type="predicted"/>
<keyword evidence="1" id="KW-1133">Transmembrane helix</keyword>
<dbReference type="OrthoDB" id="326607at2157"/>
<evidence type="ECO:0000313" key="2">
    <source>
        <dbReference type="EMBL" id="RQG90042.1"/>
    </source>
</evidence>
<organism evidence="2 3">
    <name type="scientific">Natrarchaeobius halalkaliphilus</name>
    <dbReference type="NCBI Taxonomy" id="1679091"/>
    <lineage>
        <taxon>Archaea</taxon>
        <taxon>Methanobacteriati</taxon>
        <taxon>Methanobacteriota</taxon>
        <taxon>Stenosarchaea group</taxon>
        <taxon>Halobacteria</taxon>
        <taxon>Halobacteriales</taxon>
        <taxon>Natrialbaceae</taxon>
        <taxon>Natrarchaeobius</taxon>
    </lineage>
</organism>
<reference evidence="2 3" key="1">
    <citation type="submission" date="2018-10" db="EMBL/GenBank/DDBJ databases">
        <title>Natrarchaeobius chitinivorans gen. nov., sp. nov., and Natrarchaeobius haloalkaliphilus sp. nov., alkaliphilic, chitin-utilizing haloarchaea from hypersaline alkaline lakes.</title>
        <authorList>
            <person name="Sorokin D.Y."/>
            <person name="Elcheninov A.G."/>
            <person name="Kostrikina N.A."/>
            <person name="Bale N.J."/>
            <person name="Sinninghe Damste J.S."/>
            <person name="Khijniak T.V."/>
            <person name="Kublanov I.V."/>
            <person name="Toshchakov S.V."/>
        </authorList>
    </citation>
    <scope>NUCLEOTIDE SEQUENCE [LARGE SCALE GENOMIC DNA]</scope>
    <source>
        <strain evidence="2 3">AArcht-Sl</strain>
    </source>
</reference>
<evidence type="ECO:0000256" key="1">
    <source>
        <dbReference type="SAM" id="Phobius"/>
    </source>
</evidence>
<gene>
    <name evidence="2" type="ORF">EA462_08560</name>
</gene>
<keyword evidence="1" id="KW-0472">Membrane</keyword>
<keyword evidence="3" id="KW-1185">Reference proteome</keyword>
<dbReference type="RefSeq" id="WP_124178133.1">
    <property type="nucleotide sequence ID" value="NZ_REFY01000003.1"/>
</dbReference>
<feature type="transmembrane region" description="Helical" evidence="1">
    <location>
        <begin position="96"/>
        <end position="116"/>
    </location>
</feature>
<feature type="transmembrane region" description="Helical" evidence="1">
    <location>
        <begin position="64"/>
        <end position="84"/>
    </location>
</feature>
<accession>A0A3N6MX29</accession>
<evidence type="ECO:0000313" key="3">
    <source>
        <dbReference type="Proteomes" id="UP000273828"/>
    </source>
</evidence>
<dbReference type="Proteomes" id="UP000273828">
    <property type="component" value="Unassembled WGS sequence"/>
</dbReference>
<keyword evidence="1" id="KW-0812">Transmembrane</keyword>
<comment type="caution">
    <text evidence="2">The sequence shown here is derived from an EMBL/GenBank/DDBJ whole genome shotgun (WGS) entry which is preliminary data.</text>
</comment>
<sequence length="175" mass="19800">MSQFTCQAHLDEYVIDDDDLGTFGMDNSTITYTTDDEESSISVPISEINDVTFDRDTTLHRFRFLGFFFGILTLVLVAFAYLLAFADPDPGPDQNVIVIFTIFLIIGGVATTRNFFRHENHDVIDICIKTDDDLYTVCGRMGNTNFVEACAKLIESDIPTMNRNSRLESVLDREE</sequence>
<protein>
    <submittedName>
        <fullName evidence="2">Uncharacterized protein</fullName>
    </submittedName>
</protein>
<dbReference type="AlphaFoldDB" id="A0A3N6MX29"/>